<dbReference type="GO" id="GO:0048046">
    <property type="term" value="C:apoplast"/>
    <property type="evidence" value="ECO:0007669"/>
    <property type="project" value="UniProtKB-SubCell"/>
</dbReference>
<evidence type="ECO:0000256" key="3">
    <source>
        <dbReference type="ARBA" id="ARBA00023157"/>
    </source>
</evidence>
<dbReference type="Pfam" id="PF06955">
    <property type="entry name" value="XET_C"/>
    <property type="match status" value="1"/>
</dbReference>
<dbReference type="GO" id="GO:0071555">
    <property type="term" value="P:cell wall organization"/>
    <property type="evidence" value="ECO:0007669"/>
    <property type="project" value="UniProtKB-KW"/>
</dbReference>
<proteinExistence type="inferred from homology"/>
<reference evidence="10" key="1">
    <citation type="submission" date="2021-08" db="EMBL/GenBank/DDBJ databases">
        <title>WGS assembly of Ceratopteris richardii.</title>
        <authorList>
            <person name="Marchant D.B."/>
            <person name="Chen G."/>
            <person name="Jenkins J."/>
            <person name="Shu S."/>
            <person name="Leebens-Mack J."/>
            <person name="Grimwood J."/>
            <person name="Schmutz J."/>
            <person name="Soltis P."/>
            <person name="Soltis D."/>
            <person name="Chen Z.-H."/>
        </authorList>
    </citation>
    <scope>NUCLEOTIDE SEQUENCE</scope>
    <source>
        <strain evidence="10">Whitten #5841</strain>
        <tissue evidence="10">Leaf</tissue>
    </source>
</reference>
<gene>
    <name evidence="10" type="ORF">KP509_12G068100</name>
</gene>
<dbReference type="InterPro" id="IPR016455">
    <property type="entry name" value="XTH"/>
</dbReference>
<dbReference type="AlphaFoldDB" id="A0A8T2TT30"/>
<keyword evidence="5 8" id="KW-0326">Glycosidase</keyword>
<dbReference type="PIRSF" id="PIRSF005604">
    <property type="entry name" value="XET"/>
    <property type="match status" value="1"/>
</dbReference>
<accession>A0A8T2TT30</accession>
<evidence type="ECO:0000256" key="5">
    <source>
        <dbReference type="ARBA" id="ARBA00023295"/>
    </source>
</evidence>
<dbReference type="OrthoDB" id="4781at2759"/>
<keyword evidence="8" id="KW-0964">Secreted</keyword>
<comment type="caution">
    <text evidence="10">The sequence shown here is derived from an EMBL/GenBank/DDBJ whole genome shotgun (WGS) entry which is preliminary data.</text>
</comment>
<feature type="domain" description="GH16" evidence="9">
    <location>
        <begin position="2"/>
        <end position="248"/>
    </location>
</feature>
<dbReference type="InterPro" id="IPR013320">
    <property type="entry name" value="ConA-like_dom_sf"/>
</dbReference>
<evidence type="ECO:0000313" key="11">
    <source>
        <dbReference type="Proteomes" id="UP000825935"/>
    </source>
</evidence>
<keyword evidence="11" id="KW-1185">Reference proteome</keyword>
<feature type="glycosylation site" description="N-linked (GlcNAc...) asparagine" evidence="7">
    <location>
        <position position="142"/>
    </location>
</feature>
<keyword evidence="8" id="KW-0134">Cell wall</keyword>
<evidence type="ECO:0000256" key="6">
    <source>
        <dbReference type="PIRSR" id="PIRSR005604-1"/>
    </source>
</evidence>
<dbReference type="GO" id="GO:0010411">
    <property type="term" value="P:xyloglucan metabolic process"/>
    <property type="evidence" value="ECO:0007669"/>
    <property type="project" value="InterPro"/>
</dbReference>
<evidence type="ECO:0000256" key="4">
    <source>
        <dbReference type="ARBA" id="ARBA00023180"/>
    </source>
</evidence>
<evidence type="ECO:0000256" key="1">
    <source>
        <dbReference type="ARBA" id="ARBA00022679"/>
    </source>
</evidence>
<dbReference type="InterPro" id="IPR008263">
    <property type="entry name" value="GH16_AS"/>
</dbReference>
<sequence>MLDSSWGPMAMARGHWAERAYLSDSCCTLIMVMAEVAQLQLTGWVALADDQAVNFCGSQFTAWEPNHLKVLDDGKQLQLVLDEVSGSGLGSMQDFMYGHFEIQMKVAPGDTAGTVTSFYLSSAPSSTTQEERDEIDFEFLGNVSGQPYLLQTNIFTNGSGYKEQRIVPWFDPTEKFHTYSISWTEQQVLFSVDGIAIRTFYNNKASGQLYVDRYPMQAFLSIWNGDDWATLGGLVKINWTAAPFVASYQNYQVDACVFKGNISACEQSAYSGAAPHASLMSDLGSNLNFVEEHFMVYNYCHDTQRFESPPPECTLAD</sequence>
<dbReference type="OMA" id="NINVWAN"/>
<comment type="subcellular location">
    <subcellularLocation>
        <location evidence="8">Secreted</location>
        <location evidence="8">Cell wall</location>
    </subcellularLocation>
    <subcellularLocation>
        <location evidence="8">Secreted</location>
        <location evidence="8">Extracellular space</location>
        <location evidence="8">Apoplast</location>
    </subcellularLocation>
</comment>
<comment type="similarity">
    <text evidence="8">Belongs to the glycosyl hydrolase 16 family.</text>
</comment>
<evidence type="ECO:0000259" key="9">
    <source>
        <dbReference type="PROSITE" id="PS51762"/>
    </source>
</evidence>
<dbReference type="GO" id="GO:0042546">
    <property type="term" value="P:cell wall biogenesis"/>
    <property type="evidence" value="ECO:0007669"/>
    <property type="project" value="InterPro"/>
</dbReference>
<evidence type="ECO:0000256" key="8">
    <source>
        <dbReference type="RuleBase" id="RU361120"/>
    </source>
</evidence>
<dbReference type="Pfam" id="PF00722">
    <property type="entry name" value="Glyco_hydro_16"/>
    <property type="match status" value="1"/>
</dbReference>
<keyword evidence="8" id="KW-0961">Cell wall biogenesis/degradation</keyword>
<comment type="PTM">
    <text evidence="8">Contains at least one intrachain disulfide bond essential for its enzymatic activity.</text>
</comment>
<protein>
    <recommendedName>
        <fullName evidence="8">Xyloglucan endotransglucosylase/hydrolase</fullName>
        <ecNumber evidence="8">2.4.1.207</ecNumber>
    </recommendedName>
</protein>
<dbReference type="Gene3D" id="2.60.120.200">
    <property type="match status" value="1"/>
</dbReference>
<evidence type="ECO:0000256" key="2">
    <source>
        <dbReference type="ARBA" id="ARBA00022801"/>
    </source>
</evidence>
<evidence type="ECO:0000313" key="10">
    <source>
        <dbReference type="EMBL" id="KAH7423679.1"/>
    </source>
</evidence>
<feature type="active site" description="Nucleophile" evidence="6">
    <location>
        <position position="134"/>
    </location>
</feature>
<comment type="function">
    <text evidence="8">Catalyzes xyloglucan endohydrolysis (XEH) and/or endotransglycosylation (XET). Cleaves and religates xyloglucan polymers, an essential constituent of the primary cell wall, and thereby participates in cell wall construction of growing tissues.</text>
</comment>
<organism evidence="10 11">
    <name type="scientific">Ceratopteris richardii</name>
    <name type="common">Triangle waterfern</name>
    <dbReference type="NCBI Taxonomy" id="49495"/>
    <lineage>
        <taxon>Eukaryota</taxon>
        <taxon>Viridiplantae</taxon>
        <taxon>Streptophyta</taxon>
        <taxon>Embryophyta</taxon>
        <taxon>Tracheophyta</taxon>
        <taxon>Polypodiopsida</taxon>
        <taxon>Polypodiidae</taxon>
        <taxon>Polypodiales</taxon>
        <taxon>Pteridineae</taxon>
        <taxon>Pteridaceae</taxon>
        <taxon>Parkerioideae</taxon>
        <taxon>Ceratopteris</taxon>
    </lineage>
</organism>
<name>A0A8T2TT30_CERRI</name>
<keyword evidence="4" id="KW-0325">Glycoprotein</keyword>
<feature type="active site" description="Proton donor" evidence="6">
    <location>
        <position position="138"/>
    </location>
</feature>
<evidence type="ECO:0000256" key="7">
    <source>
        <dbReference type="PIRSR" id="PIRSR005604-2"/>
    </source>
</evidence>
<dbReference type="InterPro" id="IPR000757">
    <property type="entry name" value="Beta-glucanase-like"/>
</dbReference>
<dbReference type="GO" id="GO:0004553">
    <property type="term" value="F:hydrolase activity, hydrolyzing O-glycosyl compounds"/>
    <property type="evidence" value="ECO:0007669"/>
    <property type="project" value="InterPro"/>
</dbReference>
<dbReference type="GO" id="GO:0016762">
    <property type="term" value="F:xyloglucan:xyloglucosyl transferase activity"/>
    <property type="evidence" value="ECO:0007669"/>
    <property type="project" value="UniProtKB-EC"/>
</dbReference>
<dbReference type="PANTHER" id="PTHR31062">
    <property type="entry name" value="XYLOGLUCAN ENDOTRANSGLUCOSYLASE/HYDROLASE PROTEIN 8-RELATED"/>
    <property type="match status" value="1"/>
</dbReference>
<dbReference type="Proteomes" id="UP000825935">
    <property type="component" value="Chromosome 12"/>
</dbReference>
<keyword evidence="2 8" id="KW-0378">Hydrolase</keyword>
<dbReference type="PROSITE" id="PS51762">
    <property type="entry name" value="GH16_2"/>
    <property type="match status" value="1"/>
</dbReference>
<dbReference type="EMBL" id="CM035417">
    <property type="protein sequence ID" value="KAH7423679.1"/>
    <property type="molecule type" value="Genomic_DNA"/>
</dbReference>
<dbReference type="InterPro" id="IPR044791">
    <property type="entry name" value="Beta-glucanase/XTH"/>
</dbReference>
<dbReference type="EC" id="2.4.1.207" evidence="8"/>
<dbReference type="PROSITE" id="PS01034">
    <property type="entry name" value="GH16_1"/>
    <property type="match status" value="1"/>
</dbReference>
<dbReference type="SUPFAM" id="SSF49899">
    <property type="entry name" value="Concanavalin A-like lectins/glucanases"/>
    <property type="match status" value="1"/>
</dbReference>
<keyword evidence="1 8" id="KW-0808">Transferase</keyword>
<dbReference type="InterPro" id="IPR010713">
    <property type="entry name" value="XET_C"/>
</dbReference>
<keyword evidence="3" id="KW-1015">Disulfide bond</keyword>
<keyword evidence="8" id="KW-0052">Apoplast</keyword>